<dbReference type="Pfam" id="PF01564">
    <property type="entry name" value="Spermine_synth"/>
    <property type="match status" value="1"/>
</dbReference>
<dbReference type="PANTHER" id="PTHR43317">
    <property type="entry name" value="THERMOSPERMINE SYNTHASE ACAULIS5"/>
    <property type="match status" value="1"/>
</dbReference>
<dbReference type="OrthoDB" id="117774at2"/>
<dbReference type="PANTHER" id="PTHR43317:SF1">
    <property type="entry name" value="THERMOSPERMINE SYNTHASE ACAULIS5"/>
    <property type="match status" value="1"/>
</dbReference>
<dbReference type="Gene3D" id="3.40.50.150">
    <property type="entry name" value="Vaccinia Virus protein VP39"/>
    <property type="match status" value="1"/>
</dbReference>
<evidence type="ECO:0000256" key="2">
    <source>
        <dbReference type="ARBA" id="ARBA00022679"/>
    </source>
</evidence>
<keyword evidence="3 4" id="KW-0620">Polyamine biosynthesis</keyword>
<evidence type="ECO:0000313" key="7">
    <source>
        <dbReference type="Proteomes" id="UP000184139"/>
    </source>
</evidence>
<comment type="similarity">
    <text evidence="1">Belongs to the spermidine/spermine synthase family.</text>
</comment>
<protein>
    <submittedName>
        <fullName evidence="6">Spermidine synthase</fullName>
    </submittedName>
</protein>
<dbReference type="InterPro" id="IPR030374">
    <property type="entry name" value="PABS"/>
</dbReference>
<dbReference type="STRING" id="1121409.SAMN02745124_00721"/>
<reference evidence="6 7" key="1">
    <citation type="submission" date="2016-11" db="EMBL/GenBank/DDBJ databases">
        <authorList>
            <person name="Jaros S."/>
            <person name="Januszkiewicz K."/>
            <person name="Wedrychowicz H."/>
        </authorList>
    </citation>
    <scope>NUCLEOTIDE SEQUENCE [LARGE SCALE GENOMIC DNA]</scope>
    <source>
        <strain evidence="6 7">DSM 9705</strain>
    </source>
</reference>
<evidence type="ECO:0000313" key="6">
    <source>
        <dbReference type="EMBL" id="SHH50138.1"/>
    </source>
</evidence>
<dbReference type="AlphaFoldDB" id="A0A1M5THJ1"/>
<keyword evidence="7" id="KW-1185">Reference proteome</keyword>
<name>A0A1M5THJ1_9BACT</name>
<dbReference type="InterPro" id="IPR029063">
    <property type="entry name" value="SAM-dependent_MTases_sf"/>
</dbReference>
<evidence type="ECO:0000256" key="1">
    <source>
        <dbReference type="ARBA" id="ARBA00007867"/>
    </source>
</evidence>
<dbReference type="EMBL" id="FQXS01000003">
    <property type="protein sequence ID" value="SHH50138.1"/>
    <property type="molecule type" value="Genomic_DNA"/>
</dbReference>
<organism evidence="6 7">
    <name type="scientific">Desulfofustis glycolicus DSM 9705</name>
    <dbReference type="NCBI Taxonomy" id="1121409"/>
    <lineage>
        <taxon>Bacteria</taxon>
        <taxon>Pseudomonadati</taxon>
        <taxon>Thermodesulfobacteriota</taxon>
        <taxon>Desulfobulbia</taxon>
        <taxon>Desulfobulbales</taxon>
        <taxon>Desulfocapsaceae</taxon>
        <taxon>Desulfofustis</taxon>
    </lineage>
</organism>
<proteinExistence type="inferred from homology"/>
<dbReference type="CDD" id="cd02440">
    <property type="entry name" value="AdoMet_MTases"/>
    <property type="match status" value="1"/>
</dbReference>
<keyword evidence="2 4" id="KW-0808">Transferase</keyword>
<dbReference type="PROSITE" id="PS51006">
    <property type="entry name" value="PABS_2"/>
    <property type="match status" value="1"/>
</dbReference>
<evidence type="ECO:0000259" key="5">
    <source>
        <dbReference type="PROSITE" id="PS51006"/>
    </source>
</evidence>
<dbReference type="GO" id="GO:0006596">
    <property type="term" value="P:polyamine biosynthetic process"/>
    <property type="evidence" value="ECO:0007669"/>
    <property type="project" value="UniProtKB-UniRule"/>
</dbReference>
<sequence length="263" mass="29980">MNRRIVHREHWDNLLVEVIDNGDTRSLVFGGDVLQSSMSLSRPNRLVLSYTHCMMASLLVNEDPERVLVVGVGAGSLVRFLHSYLPSCRIEGIDNAPHIIKLARGYFFLPENERLTIHNLDGFDYLRELPTPRGYDLILVDAFDGAGMAPSIYHRACFELCRRHLRPDGILSINLWSGDEARMAEVRHDLTDCFGPPLSLPVPNRGNVICLAGRQTDLNLLMTRGRSELERLDDRFDIDFGKIAGICRRHNLTRRQRFARLFS</sequence>
<feature type="domain" description="PABS" evidence="5">
    <location>
        <begin position="1"/>
        <end position="227"/>
    </location>
</feature>
<feature type="active site" description="Proton acceptor" evidence="4">
    <location>
        <position position="141"/>
    </location>
</feature>
<dbReference type="GO" id="GO:0016740">
    <property type="term" value="F:transferase activity"/>
    <property type="evidence" value="ECO:0007669"/>
    <property type="project" value="UniProtKB-UniRule"/>
</dbReference>
<evidence type="ECO:0000256" key="3">
    <source>
        <dbReference type="ARBA" id="ARBA00023115"/>
    </source>
</evidence>
<dbReference type="RefSeq" id="WP_161949796.1">
    <property type="nucleotide sequence ID" value="NZ_FQXS01000003.1"/>
</dbReference>
<dbReference type="Proteomes" id="UP000184139">
    <property type="component" value="Unassembled WGS sequence"/>
</dbReference>
<accession>A0A1M5THJ1</accession>
<gene>
    <name evidence="6" type="ORF">SAMN02745124_00721</name>
</gene>
<evidence type="ECO:0000256" key="4">
    <source>
        <dbReference type="PROSITE-ProRule" id="PRU00354"/>
    </source>
</evidence>
<dbReference type="SUPFAM" id="SSF53335">
    <property type="entry name" value="S-adenosyl-L-methionine-dependent methyltransferases"/>
    <property type="match status" value="1"/>
</dbReference>